<dbReference type="InterPro" id="IPR001525">
    <property type="entry name" value="C5_MeTfrase"/>
</dbReference>
<proteinExistence type="inferred from homology"/>
<evidence type="ECO:0000256" key="1">
    <source>
        <dbReference type="ARBA" id="ARBA00011975"/>
    </source>
</evidence>
<evidence type="ECO:0000313" key="6">
    <source>
        <dbReference type="EMBL" id="NUC74735.1"/>
    </source>
</evidence>
<protein>
    <recommendedName>
        <fullName evidence="1">DNA (cytosine-5-)-methyltransferase</fullName>
        <ecNumber evidence="1">2.1.1.37</ecNumber>
    </recommendedName>
</protein>
<keyword evidence="2 6" id="KW-0489">Methyltransferase</keyword>
<comment type="caution">
    <text evidence="6">The sequence shown here is derived from an EMBL/GenBank/DDBJ whole genome shotgun (WGS) entry which is preliminary data.</text>
</comment>
<dbReference type="SUPFAM" id="SSF53335">
    <property type="entry name" value="S-adenosyl-L-methionine-dependent methyltransferases"/>
    <property type="match status" value="1"/>
</dbReference>
<dbReference type="EC" id="2.1.1.37" evidence="1"/>
<gene>
    <name evidence="6" type="ORF">HTZ84_20960</name>
</gene>
<dbReference type="PANTHER" id="PTHR10629">
    <property type="entry name" value="CYTOSINE-SPECIFIC METHYLTRANSFERASE"/>
    <property type="match status" value="1"/>
</dbReference>
<dbReference type="InterPro" id="IPR029063">
    <property type="entry name" value="SAM-dependent_MTases_sf"/>
</dbReference>
<keyword evidence="4" id="KW-0949">S-adenosyl-L-methionine</keyword>
<accession>A0ABX2LH11</accession>
<dbReference type="Gene3D" id="3.40.50.150">
    <property type="entry name" value="Vaccinia Virus protein VP39"/>
    <property type="match status" value="1"/>
</dbReference>
<dbReference type="PRINTS" id="PR00105">
    <property type="entry name" value="C5METTRFRASE"/>
</dbReference>
<dbReference type="InterPro" id="IPR050390">
    <property type="entry name" value="C5-Methyltransferase"/>
</dbReference>
<sequence length="272" mass="30352">MLEGSSPMGQFWYQEENDLRERIGHCDPPIGVSLFSGAGGFDLGFAQAGFDVRVMVEYEQEACDTLRLNRDCFNDYTEPTIIQEDIREIGTSEILNAANVGIGGTTAVYGGPPCQGFSMSGNRDPDDERNALYREMVRVVHQAKPVFFVMENVPGLATMEDGKVIQRVCDEFRQGGYNVTWDILNAANYGVPQRRKRVFVMGKRIDFMTPPPFGIGNPQMHIGAVPGRVDHPDFFIEKHGLQETEQATLDTFTNEPETLDEALEQMIQDGDA</sequence>
<name>A0ABX2LH11_9EURY</name>
<dbReference type="Pfam" id="PF00145">
    <property type="entry name" value="DNA_methylase"/>
    <property type="match status" value="1"/>
</dbReference>
<dbReference type="PANTHER" id="PTHR10629:SF52">
    <property type="entry name" value="DNA (CYTOSINE-5)-METHYLTRANSFERASE 1"/>
    <property type="match status" value="1"/>
</dbReference>
<keyword evidence="3" id="KW-0808">Transferase</keyword>
<evidence type="ECO:0000313" key="7">
    <source>
        <dbReference type="Proteomes" id="UP001016761"/>
    </source>
</evidence>
<reference evidence="6 7" key="1">
    <citation type="submission" date="2020-06" db="EMBL/GenBank/DDBJ databases">
        <title>Haloterrigena sp. nov., an extremely halophilic archaeon isolated from a saline sediment.</title>
        <authorList>
            <person name="Liu B.-B."/>
        </authorList>
    </citation>
    <scope>NUCLEOTIDE SEQUENCE [LARGE SCALE GENOMIC DNA]</scope>
    <source>
        <strain evidence="6 7">SYSU A558-1</strain>
    </source>
</reference>
<evidence type="ECO:0000256" key="2">
    <source>
        <dbReference type="ARBA" id="ARBA00022603"/>
    </source>
</evidence>
<evidence type="ECO:0000256" key="5">
    <source>
        <dbReference type="RuleBase" id="RU000416"/>
    </source>
</evidence>
<dbReference type="GO" id="GO:0032259">
    <property type="term" value="P:methylation"/>
    <property type="evidence" value="ECO:0007669"/>
    <property type="project" value="UniProtKB-KW"/>
</dbReference>
<dbReference type="Proteomes" id="UP001016761">
    <property type="component" value="Unassembled WGS sequence"/>
</dbReference>
<keyword evidence="7" id="KW-1185">Reference proteome</keyword>
<dbReference type="EMBL" id="JABUQZ010000001">
    <property type="protein sequence ID" value="NUC74735.1"/>
    <property type="molecule type" value="Genomic_DNA"/>
</dbReference>
<dbReference type="NCBIfam" id="TIGR00675">
    <property type="entry name" value="dcm"/>
    <property type="match status" value="1"/>
</dbReference>
<dbReference type="GO" id="GO:0008168">
    <property type="term" value="F:methyltransferase activity"/>
    <property type="evidence" value="ECO:0007669"/>
    <property type="project" value="UniProtKB-KW"/>
</dbReference>
<evidence type="ECO:0000256" key="4">
    <source>
        <dbReference type="ARBA" id="ARBA00022691"/>
    </source>
</evidence>
<organism evidence="6 7">
    <name type="scientific">Haloterrigena gelatinilytica</name>
    <dbReference type="NCBI Taxonomy" id="2741724"/>
    <lineage>
        <taxon>Archaea</taxon>
        <taxon>Methanobacteriati</taxon>
        <taxon>Methanobacteriota</taxon>
        <taxon>Stenosarchaea group</taxon>
        <taxon>Halobacteria</taxon>
        <taxon>Halobacteriales</taxon>
        <taxon>Natrialbaceae</taxon>
        <taxon>Haloterrigena</taxon>
    </lineage>
</organism>
<dbReference type="RefSeq" id="WP_174682446.1">
    <property type="nucleotide sequence ID" value="NZ_JABUQZ010000001.1"/>
</dbReference>
<comment type="similarity">
    <text evidence="5">Belongs to the class I-like SAM-binding methyltransferase superfamily. C5-methyltransferase family.</text>
</comment>
<evidence type="ECO:0000256" key="3">
    <source>
        <dbReference type="ARBA" id="ARBA00022679"/>
    </source>
</evidence>
<dbReference type="PROSITE" id="PS51679">
    <property type="entry name" value="SAM_MT_C5"/>
    <property type="match status" value="1"/>
</dbReference>